<dbReference type="PANTHER" id="PTHR22935">
    <property type="entry name" value="PENICILLIN-BINDING PROTEIN"/>
    <property type="match status" value="1"/>
</dbReference>
<comment type="caution">
    <text evidence="4">The sequence shown here is derived from an EMBL/GenBank/DDBJ whole genome shotgun (WGS) entry which is preliminary data.</text>
</comment>
<protein>
    <submittedName>
        <fullName evidence="4">Beta-lactamase/transpeptidase-like protein</fullName>
    </submittedName>
</protein>
<comment type="similarity">
    <text evidence="1">Belongs to the beta-lactamase family.</text>
</comment>
<dbReference type="InterPro" id="IPR012338">
    <property type="entry name" value="Beta-lactam/transpept-like"/>
</dbReference>
<keyword evidence="5" id="KW-1185">Reference proteome</keyword>
<evidence type="ECO:0000313" key="4">
    <source>
        <dbReference type="EMBL" id="KAF2024499.1"/>
    </source>
</evidence>
<dbReference type="SUPFAM" id="SSF56601">
    <property type="entry name" value="beta-lactamase/transpeptidase-like"/>
    <property type="match status" value="1"/>
</dbReference>
<keyword evidence="2" id="KW-0732">Signal</keyword>
<gene>
    <name evidence="4" type="ORF">EK21DRAFT_104613</name>
</gene>
<organism evidence="4 5">
    <name type="scientific">Setomelanomma holmii</name>
    <dbReference type="NCBI Taxonomy" id="210430"/>
    <lineage>
        <taxon>Eukaryota</taxon>
        <taxon>Fungi</taxon>
        <taxon>Dikarya</taxon>
        <taxon>Ascomycota</taxon>
        <taxon>Pezizomycotina</taxon>
        <taxon>Dothideomycetes</taxon>
        <taxon>Pleosporomycetidae</taxon>
        <taxon>Pleosporales</taxon>
        <taxon>Pleosporineae</taxon>
        <taxon>Phaeosphaeriaceae</taxon>
        <taxon>Setomelanomma</taxon>
    </lineage>
</organism>
<dbReference type="Proteomes" id="UP000799777">
    <property type="component" value="Unassembled WGS sequence"/>
</dbReference>
<sequence length="390" mass="41662">MRSVSVLVIAAWLPITAAAGFRPFLGPVFPAPKSPSTKKAYQTSLKGLQSAIEAALSSGSSEHGPNVDGDSIYRIASTTKLLTVCLLLLQAGDGILGDPVTKYLPELAGHGHWDDITIGALAGYTAGIVSEVYGVDNISGGGLRAAFPDAFPPLDFDELPPCNYGQPGCTRETFLEHIVKRQQVYFSNTTPGYSNAGCATLGLVLEFVTGKSYVESLRDRLVDPLDLNATTVFPPQDTSRGVIVGDEASVGWNLTLEGVGIGMGAAFSSANDMAAIGRAILSSSLLDPNTTRAWLQQTVDLYTKSGNVAGYRANFVLVPDYDIGFVVLMAGRMARDVGAFSACPFWVALDRPTYGVYGLDEFVFHLDEWGRATAVEPKALKLIREREKRA</sequence>
<evidence type="ECO:0000259" key="3">
    <source>
        <dbReference type="Pfam" id="PF00144"/>
    </source>
</evidence>
<reference evidence="4" key="1">
    <citation type="journal article" date="2020" name="Stud. Mycol.">
        <title>101 Dothideomycetes genomes: a test case for predicting lifestyles and emergence of pathogens.</title>
        <authorList>
            <person name="Haridas S."/>
            <person name="Albert R."/>
            <person name="Binder M."/>
            <person name="Bloem J."/>
            <person name="Labutti K."/>
            <person name="Salamov A."/>
            <person name="Andreopoulos B."/>
            <person name="Baker S."/>
            <person name="Barry K."/>
            <person name="Bills G."/>
            <person name="Bluhm B."/>
            <person name="Cannon C."/>
            <person name="Castanera R."/>
            <person name="Culley D."/>
            <person name="Daum C."/>
            <person name="Ezra D."/>
            <person name="Gonzalez J."/>
            <person name="Henrissat B."/>
            <person name="Kuo A."/>
            <person name="Liang C."/>
            <person name="Lipzen A."/>
            <person name="Lutzoni F."/>
            <person name="Magnuson J."/>
            <person name="Mondo S."/>
            <person name="Nolan M."/>
            <person name="Ohm R."/>
            <person name="Pangilinan J."/>
            <person name="Park H.-J."/>
            <person name="Ramirez L."/>
            <person name="Alfaro M."/>
            <person name="Sun H."/>
            <person name="Tritt A."/>
            <person name="Yoshinaga Y."/>
            <person name="Zwiers L.-H."/>
            <person name="Turgeon B."/>
            <person name="Goodwin S."/>
            <person name="Spatafora J."/>
            <person name="Crous P."/>
            <person name="Grigoriev I."/>
        </authorList>
    </citation>
    <scope>NUCLEOTIDE SEQUENCE</scope>
    <source>
        <strain evidence="4">CBS 110217</strain>
    </source>
</reference>
<evidence type="ECO:0000256" key="2">
    <source>
        <dbReference type="SAM" id="SignalP"/>
    </source>
</evidence>
<dbReference type="PANTHER" id="PTHR22935:SF95">
    <property type="entry name" value="BETA-LACTAMASE-LIKE 1-RELATED"/>
    <property type="match status" value="1"/>
</dbReference>
<dbReference type="InterPro" id="IPR001466">
    <property type="entry name" value="Beta-lactam-related"/>
</dbReference>
<dbReference type="Pfam" id="PF00144">
    <property type="entry name" value="Beta-lactamase"/>
    <property type="match status" value="1"/>
</dbReference>
<evidence type="ECO:0000313" key="5">
    <source>
        <dbReference type="Proteomes" id="UP000799777"/>
    </source>
</evidence>
<dbReference type="InterPro" id="IPR051478">
    <property type="entry name" value="Beta-lactamase-like_AB/R"/>
</dbReference>
<feature type="signal peptide" evidence="2">
    <location>
        <begin position="1"/>
        <end position="18"/>
    </location>
</feature>
<feature type="chain" id="PRO_5040219879" evidence="2">
    <location>
        <begin position="19"/>
        <end position="390"/>
    </location>
</feature>
<accession>A0A9P4GZM7</accession>
<dbReference type="Gene3D" id="3.40.710.10">
    <property type="entry name" value="DD-peptidase/beta-lactamase superfamily"/>
    <property type="match status" value="1"/>
</dbReference>
<dbReference type="EMBL" id="ML978293">
    <property type="protein sequence ID" value="KAF2024499.1"/>
    <property type="molecule type" value="Genomic_DNA"/>
</dbReference>
<dbReference type="AlphaFoldDB" id="A0A9P4GZM7"/>
<evidence type="ECO:0000256" key="1">
    <source>
        <dbReference type="ARBA" id="ARBA00038473"/>
    </source>
</evidence>
<dbReference type="OrthoDB" id="10250282at2759"/>
<feature type="domain" description="Beta-lactamase-related" evidence="3">
    <location>
        <begin position="58"/>
        <end position="329"/>
    </location>
</feature>
<name>A0A9P4GZM7_9PLEO</name>
<proteinExistence type="inferred from homology"/>